<dbReference type="InterPro" id="IPR003593">
    <property type="entry name" value="AAA+_ATPase"/>
</dbReference>
<feature type="domain" description="PAS" evidence="7">
    <location>
        <begin position="12"/>
        <end position="63"/>
    </location>
</feature>
<dbReference type="PROSITE" id="PS50112">
    <property type="entry name" value="PAS"/>
    <property type="match status" value="1"/>
</dbReference>
<dbReference type="RefSeq" id="WP_007781824.1">
    <property type="nucleotide sequence ID" value="NZ_CM001441.1"/>
</dbReference>
<evidence type="ECO:0000256" key="4">
    <source>
        <dbReference type="ARBA" id="ARBA00023125"/>
    </source>
</evidence>
<dbReference type="InterPro" id="IPR000014">
    <property type="entry name" value="PAS"/>
</dbReference>
<dbReference type="PANTHER" id="PTHR32071">
    <property type="entry name" value="TRANSCRIPTIONAL REGULATORY PROTEIN"/>
    <property type="match status" value="1"/>
</dbReference>
<dbReference type="InterPro" id="IPR035965">
    <property type="entry name" value="PAS-like_dom_sf"/>
</dbReference>
<accession>H5Y3A9</accession>
<dbReference type="InterPro" id="IPR025943">
    <property type="entry name" value="Sigma_54_int_dom_ATP-bd_2"/>
</dbReference>
<dbReference type="FunFam" id="3.40.50.300:FF:000006">
    <property type="entry name" value="DNA-binding transcriptional regulator NtrC"/>
    <property type="match status" value="1"/>
</dbReference>
<organism evidence="8 9">
    <name type="scientific">Desulfosporosinus youngiae DSM 17734</name>
    <dbReference type="NCBI Taxonomy" id="768710"/>
    <lineage>
        <taxon>Bacteria</taxon>
        <taxon>Bacillati</taxon>
        <taxon>Bacillota</taxon>
        <taxon>Clostridia</taxon>
        <taxon>Eubacteriales</taxon>
        <taxon>Desulfitobacteriaceae</taxon>
        <taxon>Desulfosporosinus</taxon>
    </lineage>
</organism>
<dbReference type="InterPro" id="IPR025944">
    <property type="entry name" value="Sigma_54_int_dom_CS"/>
</dbReference>
<dbReference type="eggNOG" id="COG3829">
    <property type="taxonomic scope" value="Bacteria"/>
</dbReference>
<dbReference type="CDD" id="cd00130">
    <property type="entry name" value="PAS"/>
    <property type="match status" value="1"/>
</dbReference>
<evidence type="ECO:0000256" key="2">
    <source>
        <dbReference type="ARBA" id="ARBA00022840"/>
    </source>
</evidence>
<dbReference type="PROSITE" id="PS50045">
    <property type="entry name" value="SIGMA54_INTERACT_4"/>
    <property type="match status" value="1"/>
</dbReference>
<dbReference type="SUPFAM" id="SSF55785">
    <property type="entry name" value="PYP-like sensor domain (PAS domain)"/>
    <property type="match status" value="1"/>
</dbReference>
<reference evidence="8 9" key="1">
    <citation type="submission" date="2011-11" db="EMBL/GenBank/DDBJ databases">
        <title>The Noncontiguous Finished genome of Desulfosporosinus youngiae DSM 17734.</title>
        <authorList>
            <consortium name="US DOE Joint Genome Institute (JGI-PGF)"/>
            <person name="Lucas S."/>
            <person name="Han J."/>
            <person name="Lapidus A."/>
            <person name="Cheng J.-F."/>
            <person name="Goodwin L."/>
            <person name="Pitluck S."/>
            <person name="Peters L."/>
            <person name="Ovchinnikova G."/>
            <person name="Lu M."/>
            <person name="Land M.L."/>
            <person name="Hauser L."/>
            <person name="Pester M."/>
            <person name="Spring S."/>
            <person name="Ollivier B."/>
            <person name="Rattei T."/>
            <person name="Klenk H.-P."/>
            <person name="Wagner M."/>
            <person name="Loy A."/>
            <person name="Woyke T.J."/>
        </authorList>
    </citation>
    <scope>NUCLEOTIDE SEQUENCE [LARGE SCALE GENOMIC DNA]</scope>
    <source>
        <strain evidence="8 9">DSM 17734</strain>
    </source>
</reference>
<dbReference type="Pfam" id="PF25601">
    <property type="entry name" value="AAA_lid_14"/>
    <property type="match status" value="1"/>
</dbReference>
<evidence type="ECO:0000259" key="6">
    <source>
        <dbReference type="PROSITE" id="PS50045"/>
    </source>
</evidence>
<dbReference type="EMBL" id="CM001441">
    <property type="protein sequence ID" value="EHQ88878.1"/>
    <property type="molecule type" value="Genomic_DNA"/>
</dbReference>
<dbReference type="PROSITE" id="PS00675">
    <property type="entry name" value="SIGMA54_INTERACT_1"/>
    <property type="match status" value="1"/>
</dbReference>
<dbReference type="Gene3D" id="1.10.8.60">
    <property type="match status" value="1"/>
</dbReference>
<feature type="domain" description="Sigma-54 factor interaction" evidence="6">
    <location>
        <begin position="155"/>
        <end position="384"/>
    </location>
</feature>
<dbReference type="Gene3D" id="3.40.50.300">
    <property type="entry name" value="P-loop containing nucleotide triphosphate hydrolases"/>
    <property type="match status" value="1"/>
</dbReference>
<protein>
    <submittedName>
        <fullName evidence="8">PAS domain S-box</fullName>
    </submittedName>
</protein>
<dbReference type="Pfam" id="PF00989">
    <property type="entry name" value="PAS"/>
    <property type="match status" value="1"/>
</dbReference>
<evidence type="ECO:0000256" key="1">
    <source>
        <dbReference type="ARBA" id="ARBA00022741"/>
    </source>
</evidence>
<keyword evidence="2" id="KW-0067">ATP-binding</keyword>
<keyword evidence="9" id="KW-1185">Reference proteome</keyword>
<dbReference type="InterPro" id="IPR027417">
    <property type="entry name" value="P-loop_NTPase"/>
</dbReference>
<keyword evidence="4" id="KW-0238">DNA-binding</keyword>
<keyword evidence="3" id="KW-0805">Transcription regulation</keyword>
<evidence type="ECO:0000256" key="3">
    <source>
        <dbReference type="ARBA" id="ARBA00023015"/>
    </source>
</evidence>
<gene>
    <name evidence="8" type="ORF">DesyoDRAFT_1750</name>
</gene>
<evidence type="ECO:0000313" key="9">
    <source>
        <dbReference type="Proteomes" id="UP000005104"/>
    </source>
</evidence>
<dbReference type="InterPro" id="IPR009057">
    <property type="entry name" value="Homeodomain-like_sf"/>
</dbReference>
<dbReference type="Proteomes" id="UP000005104">
    <property type="component" value="Chromosome"/>
</dbReference>
<dbReference type="InterPro" id="IPR013767">
    <property type="entry name" value="PAS_fold"/>
</dbReference>
<dbReference type="AlphaFoldDB" id="H5Y3A9"/>
<dbReference type="SMART" id="SM00091">
    <property type="entry name" value="PAS"/>
    <property type="match status" value="1"/>
</dbReference>
<dbReference type="SMART" id="SM00382">
    <property type="entry name" value="AAA"/>
    <property type="match status" value="1"/>
</dbReference>
<dbReference type="InterPro" id="IPR002078">
    <property type="entry name" value="Sigma_54_int"/>
</dbReference>
<dbReference type="CDD" id="cd00009">
    <property type="entry name" value="AAA"/>
    <property type="match status" value="1"/>
</dbReference>
<dbReference type="GO" id="GO:0005524">
    <property type="term" value="F:ATP binding"/>
    <property type="evidence" value="ECO:0007669"/>
    <property type="project" value="UniProtKB-KW"/>
</dbReference>
<name>H5Y3A9_9FIRM</name>
<evidence type="ECO:0000259" key="7">
    <source>
        <dbReference type="PROSITE" id="PS50112"/>
    </source>
</evidence>
<dbReference type="Pfam" id="PF00158">
    <property type="entry name" value="Sigma54_activat"/>
    <property type="match status" value="1"/>
</dbReference>
<dbReference type="PROSITE" id="PS00688">
    <property type="entry name" value="SIGMA54_INTERACT_3"/>
    <property type="match status" value="1"/>
</dbReference>
<keyword evidence="1" id="KW-0547">Nucleotide-binding</keyword>
<dbReference type="Pfam" id="PF02954">
    <property type="entry name" value="HTH_8"/>
    <property type="match status" value="1"/>
</dbReference>
<evidence type="ECO:0000313" key="8">
    <source>
        <dbReference type="EMBL" id="EHQ88878.1"/>
    </source>
</evidence>
<dbReference type="Gene3D" id="3.30.450.20">
    <property type="entry name" value="PAS domain"/>
    <property type="match status" value="1"/>
</dbReference>
<dbReference type="SUPFAM" id="SSF52540">
    <property type="entry name" value="P-loop containing nucleoside triphosphate hydrolases"/>
    <property type="match status" value="1"/>
</dbReference>
<dbReference type="NCBIfam" id="TIGR00229">
    <property type="entry name" value="sensory_box"/>
    <property type="match status" value="1"/>
</dbReference>
<dbReference type="InterPro" id="IPR058031">
    <property type="entry name" value="AAA_lid_NorR"/>
</dbReference>
<dbReference type="STRING" id="768710.DesyoDRAFT_1750"/>
<dbReference type="HOGENOM" id="CLU_000445_8_1_9"/>
<dbReference type="GO" id="GO:0006355">
    <property type="term" value="P:regulation of DNA-templated transcription"/>
    <property type="evidence" value="ECO:0007669"/>
    <property type="project" value="InterPro"/>
</dbReference>
<dbReference type="PROSITE" id="PS00676">
    <property type="entry name" value="SIGMA54_INTERACT_2"/>
    <property type="match status" value="1"/>
</dbReference>
<evidence type="ECO:0000256" key="5">
    <source>
        <dbReference type="ARBA" id="ARBA00023163"/>
    </source>
</evidence>
<dbReference type="SUPFAM" id="SSF46689">
    <property type="entry name" value="Homeodomain-like"/>
    <property type="match status" value="1"/>
</dbReference>
<dbReference type="GO" id="GO:0043565">
    <property type="term" value="F:sequence-specific DNA binding"/>
    <property type="evidence" value="ECO:0007669"/>
    <property type="project" value="InterPro"/>
</dbReference>
<dbReference type="InterPro" id="IPR025662">
    <property type="entry name" value="Sigma_54_int_dom_ATP-bd_1"/>
</dbReference>
<sequence length="466" mass="52576">MASEPERLKPNEQQFLQQIIDNSYDSIFVTDKLGNVLLANPGTGIFMEYKIEDLIGRNVKEFVDKGIYDWSTTLKAIETRSVVSGILRNSRGVQHLVTSKPLLDENGEIVMVITNGRNEDLEDNYLVALEEERKNVRRYKTAVEYLSETAETKEPIAESQEMRKIIKLSNVIAKTDSTVLLVGETGTGKEVMARHIHRHSLRCNEPFIPVNCAAIPHELLESEFFGHARGAFTGANPQGKPGLFEIADKGTLFLDEIAELPLTMQSKLLRVLESSEVKRLGDTKVYQANVRFIAATNRDLNEMISRKLFRSDLYYRLNVIPINLPPLQDRPADILAFAHEFLEELNRKYGFKKTFSPQVIQAFLKYSWPGNVRELRNVIERLVITSFSDVINFGNDSLAETKAGSETVRCSPETGKPYQGTLKSVKKSVEKEYVNQVLAECGGRVSEAAKRLGIHSSMLYRKKNSG</sequence>
<keyword evidence="5" id="KW-0804">Transcription</keyword>
<proteinExistence type="predicted"/>
<dbReference type="Gene3D" id="1.10.10.60">
    <property type="entry name" value="Homeodomain-like"/>
    <property type="match status" value="1"/>
</dbReference>
<dbReference type="InterPro" id="IPR002197">
    <property type="entry name" value="HTH_Fis"/>
</dbReference>